<gene>
    <name evidence="3" type="ORF">LSH36_164g04041</name>
</gene>
<dbReference type="InterPro" id="IPR008936">
    <property type="entry name" value="Rho_GTPase_activation_prot"/>
</dbReference>
<keyword evidence="4" id="KW-1185">Reference proteome</keyword>
<evidence type="ECO:0000256" key="1">
    <source>
        <dbReference type="SAM" id="MobiDB-lite"/>
    </source>
</evidence>
<evidence type="ECO:0000313" key="4">
    <source>
        <dbReference type="Proteomes" id="UP001208570"/>
    </source>
</evidence>
<feature type="domain" description="Rho-GAP" evidence="2">
    <location>
        <begin position="48"/>
        <end position="229"/>
    </location>
</feature>
<feature type="region of interest" description="Disordered" evidence="1">
    <location>
        <begin position="1"/>
        <end position="24"/>
    </location>
</feature>
<dbReference type="PANTHER" id="PTHR23179:SF27">
    <property type="entry name" value="RHO GTPASE ACTIVATING PROTEIN AT 71E, ISOFORM D"/>
    <property type="match status" value="1"/>
</dbReference>
<feature type="region of interest" description="Disordered" evidence="1">
    <location>
        <begin position="380"/>
        <end position="402"/>
    </location>
</feature>
<name>A0AAD9N7Z1_9ANNE</name>
<dbReference type="GO" id="GO:0005096">
    <property type="term" value="F:GTPase activator activity"/>
    <property type="evidence" value="ECO:0007669"/>
    <property type="project" value="TreeGrafter"/>
</dbReference>
<dbReference type="Pfam" id="PF00620">
    <property type="entry name" value="RhoGAP"/>
    <property type="match status" value="1"/>
</dbReference>
<evidence type="ECO:0000313" key="3">
    <source>
        <dbReference type="EMBL" id="KAK2158768.1"/>
    </source>
</evidence>
<sequence length="528" mass="57986">MSTSSNSESAGTSAPASQSNCSPPGIIIIAPSSPRFDERPQPLVKFGFTLSEAFKDDKLPEPLVAMLVHIAQDGVTTTDVFRKGGNYAQIKDVMKNLMEGKAINFHQYSFHTLAAVVKRFLLKIPGGVFGSEIEAKLLDVLLLENRMMQYDTIHSIITSLRPVTQQLVALLFGMWFRIVNHAESNHMSSEAVAKSVAPSLFHTCAQKKELIEKASQVLQILIDDFGVANMFGRKNIQYFANVTQSGINVLEKFHHEYQYATDDSVPSITDADYYNRRKRSDAADSQASGTSLYNHNLSSSPPSPQSLQQHYPDADPNYNPHKKLTHVSSLSAPEVNQGCESPGPELNSAKRLYLSISSLSRSDRVKHRQLLRMKKRSDWFLGPNKSSHPRADSESVLGGSQQLSVGKSSLEATSLDALMSGTASSDARVTNAGDAMQLSSDYDSSWNDSYVASSEPMLKVQSRQDGISANHGAIASTSTPIKSSPILLPPTARARHQLAASPWQEVTEREVRSFMVENYYSNQDGKPS</sequence>
<reference evidence="3" key="1">
    <citation type="journal article" date="2023" name="Mol. Biol. Evol.">
        <title>Third-Generation Sequencing Reveals the Adaptive Role of the Epigenome in Three Deep-Sea Polychaetes.</title>
        <authorList>
            <person name="Perez M."/>
            <person name="Aroh O."/>
            <person name="Sun Y."/>
            <person name="Lan Y."/>
            <person name="Juniper S.K."/>
            <person name="Young C.R."/>
            <person name="Angers B."/>
            <person name="Qian P.Y."/>
        </authorList>
    </citation>
    <scope>NUCLEOTIDE SEQUENCE</scope>
    <source>
        <strain evidence="3">P08H-3</strain>
    </source>
</reference>
<dbReference type="InterPro" id="IPR000198">
    <property type="entry name" value="RhoGAP_dom"/>
</dbReference>
<proteinExistence type="predicted"/>
<dbReference type="SMART" id="SM00324">
    <property type="entry name" value="RhoGAP"/>
    <property type="match status" value="1"/>
</dbReference>
<dbReference type="SUPFAM" id="SSF48350">
    <property type="entry name" value="GTPase activation domain, GAP"/>
    <property type="match status" value="1"/>
</dbReference>
<organism evidence="3 4">
    <name type="scientific">Paralvinella palmiformis</name>
    <dbReference type="NCBI Taxonomy" id="53620"/>
    <lineage>
        <taxon>Eukaryota</taxon>
        <taxon>Metazoa</taxon>
        <taxon>Spiralia</taxon>
        <taxon>Lophotrochozoa</taxon>
        <taxon>Annelida</taxon>
        <taxon>Polychaeta</taxon>
        <taxon>Sedentaria</taxon>
        <taxon>Canalipalpata</taxon>
        <taxon>Terebellida</taxon>
        <taxon>Terebelliformia</taxon>
        <taxon>Alvinellidae</taxon>
        <taxon>Paralvinella</taxon>
    </lineage>
</organism>
<accession>A0AAD9N7Z1</accession>
<feature type="compositionally biased region" description="Low complexity" evidence="1">
    <location>
        <begin position="291"/>
        <end position="311"/>
    </location>
</feature>
<feature type="region of interest" description="Disordered" evidence="1">
    <location>
        <begin position="279"/>
        <end position="324"/>
    </location>
</feature>
<dbReference type="Gene3D" id="1.10.555.10">
    <property type="entry name" value="Rho GTPase activation protein"/>
    <property type="match status" value="1"/>
</dbReference>
<dbReference type="Proteomes" id="UP001208570">
    <property type="component" value="Unassembled WGS sequence"/>
</dbReference>
<dbReference type="PROSITE" id="PS50238">
    <property type="entry name" value="RHOGAP"/>
    <property type="match status" value="1"/>
</dbReference>
<dbReference type="PANTHER" id="PTHR23179">
    <property type="entry name" value="T-CELL ACTIVATION RHO GTPASE ACTIVATING PROTEIN-RELATED"/>
    <property type="match status" value="1"/>
</dbReference>
<dbReference type="GO" id="GO:0007165">
    <property type="term" value="P:signal transduction"/>
    <property type="evidence" value="ECO:0007669"/>
    <property type="project" value="InterPro"/>
</dbReference>
<evidence type="ECO:0000259" key="2">
    <source>
        <dbReference type="PROSITE" id="PS50238"/>
    </source>
</evidence>
<dbReference type="AlphaFoldDB" id="A0AAD9N7Z1"/>
<dbReference type="EMBL" id="JAODUP010000164">
    <property type="protein sequence ID" value="KAK2158768.1"/>
    <property type="molecule type" value="Genomic_DNA"/>
</dbReference>
<feature type="compositionally biased region" description="Low complexity" evidence="1">
    <location>
        <begin position="1"/>
        <end position="14"/>
    </location>
</feature>
<comment type="caution">
    <text evidence="3">The sequence shown here is derived from an EMBL/GenBank/DDBJ whole genome shotgun (WGS) entry which is preliminary data.</text>
</comment>
<protein>
    <recommendedName>
        <fullName evidence="2">Rho-GAP domain-containing protein</fullName>
    </recommendedName>
</protein>